<proteinExistence type="predicted"/>
<dbReference type="EMBL" id="JBEUKS010000003">
    <property type="protein sequence ID" value="MFC1438590.1"/>
    <property type="molecule type" value="Genomic_DNA"/>
</dbReference>
<keyword evidence="4" id="KW-1185">Reference proteome</keyword>
<evidence type="ECO:0000313" key="4">
    <source>
        <dbReference type="Proteomes" id="UP001592581"/>
    </source>
</evidence>
<feature type="domain" description="Metallo-beta-lactamase" evidence="2">
    <location>
        <begin position="35"/>
        <end position="261"/>
    </location>
</feature>
<dbReference type="RefSeq" id="WP_380564148.1">
    <property type="nucleotide sequence ID" value="NZ_JBEUKS010000003.1"/>
</dbReference>
<evidence type="ECO:0000313" key="3">
    <source>
        <dbReference type="EMBL" id="MFC1438590.1"/>
    </source>
</evidence>
<gene>
    <name evidence="3" type="ORF">ABUW04_10005</name>
</gene>
<dbReference type="InterPro" id="IPR036866">
    <property type="entry name" value="RibonucZ/Hydroxyglut_hydro"/>
</dbReference>
<evidence type="ECO:0000259" key="2">
    <source>
        <dbReference type="SMART" id="SM00849"/>
    </source>
</evidence>
<sequence length="368" mass="39078">MRSSLYGPRGRHAPTPVGDGVWRLPVLVERNTPPVVNVYALACADRIVLVDAGWDEVSLRTLRSGLAALGAGLDAVEGVLLTHAHPDHAGLAQALQQQTGCWVAAHRAEWGAFEDGGDVGNRGGARPLGMLDRLGAPASTAQALEAKFGGIPLLPRPVLTPLDDGQAAPTRGRRIQAVRTPGHSPGHLCFLDESGVLFAGDHLLPGLRPRLYLDGDTPRQGADGEGADGEGADDEGPDPVGDYLASLDRTQPLSGSLLPGHGEPVADAAALHERARAHYTGRGEQILAALPTDRPVSAWKVADRVRQTERPGSHHSQAAHYLAAVEAYAFLRHWQRLGRVEMRETVGEPPRWRVAPGAPHRTGALQQA</sequence>
<dbReference type="InterPro" id="IPR001279">
    <property type="entry name" value="Metallo-B-lactamas"/>
</dbReference>
<dbReference type="SMART" id="SM00849">
    <property type="entry name" value="Lactamase_B"/>
    <property type="match status" value="1"/>
</dbReference>
<dbReference type="SUPFAM" id="SSF56281">
    <property type="entry name" value="Metallo-hydrolase/oxidoreductase"/>
    <property type="match status" value="1"/>
</dbReference>
<dbReference type="PANTHER" id="PTHR42951">
    <property type="entry name" value="METALLO-BETA-LACTAMASE DOMAIN-CONTAINING"/>
    <property type="match status" value="1"/>
</dbReference>
<accession>A0ABV6XK41</accession>
<dbReference type="Pfam" id="PF00753">
    <property type="entry name" value="Lactamase_B"/>
    <property type="match status" value="1"/>
</dbReference>
<reference evidence="3 4" key="1">
    <citation type="submission" date="2024-06" db="EMBL/GenBank/DDBJ databases">
        <authorList>
            <person name="Lee S.D."/>
        </authorList>
    </citation>
    <scope>NUCLEOTIDE SEQUENCE [LARGE SCALE GENOMIC DNA]</scope>
    <source>
        <strain evidence="3 4">N1-10</strain>
    </source>
</reference>
<feature type="region of interest" description="Disordered" evidence="1">
    <location>
        <begin position="214"/>
        <end position="243"/>
    </location>
</feature>
<organism evidence="3 4">
    <name type="scientific">Streptacidiphilus jeojiensis</name>
    <dbReference type="NCBI Taxonomy" id="3229225"/>
    <lineage>
        <taxon>Bacteria</taxon>
        <taxon>Bacillati</taxon>
        <taxon>Actinomycetota</taxon>
        <taxon>Actinomycetes</taxon>
        <taxon>Kitasatosporales</taxon>
        <taxon>Streptomycetaceae</taxon>
        <taxon>Streptacidiphilus</taxon>
    </lineage>
</organism>
<protein>
    <submittedName>
        <fullName evidence="3">MBL fold metallo-hydrolase</fullName>
    </submittedName>
</protein>
<dbReference type="InterPro" id="IPR050855">
    <property type="entry name" value="NDM-1-like"/>
</dbReference>
<comment type="caution">
    <text evidence="3">The sequence shown here is derived from an EMBL/GenBank/DDBJ whole genome shotgun (WGS) entry which is preliminary data.</text>
</comment>
<dbReference type="Gene3D" id="3.60.15.10">
    <property type="entry name" value="Ribonuclease Z/Hydroxyacylglutathione hydrolase-like"/>
    <property type="match status" value="1"/>
</dbReference>
<feature type="compositionally biased region" description="Acidic residues" evidence="1">
    <location>
        <begin position="225"/>
        <end position="237"/>
    </location>
</feature>
<dbReference type="Proteomes" id="UP001592581">
    <property type="component" value="Unassembled WGS sequence"/>
</dbReference>
<name>A0ABV6XK41_9ACTN</name>
<evidence type="ECO:0000256" key="1">
    <source>
        <dbReference type="SAM" id="MobiDB-lite"/>
    </source>
</evidence>